<dbReference type="InterPro" id="IPR024572">
    <property type="entry name" value="RcnB"/>
</dbReference>
<evidence type="ECO:0008006" key="6">
    <source>
        <dbReference type="Google" id="ProtNLM"/>
    </source>
</evidence>
<gene>
    <name evidence="4" type="ORF">FMA36_14525</name>
</gene>
<dbReference type="RefSeq" id="WP_159263029.1">
    <property type="nucleotide sequence ID" value="NZ_CP041348.1"/>
</dbReference>
<dbReference type="Pfam" id="PF11776">
    <property type="entry name" value="RcnB"/>
    <property type="match status" value="1"/>
</dbReference>
<feature type="region of interest" description="Disordered" evidence="1">
    <location>
        <begin position="24"/>
        <end position="105"/>
    </location>
</feature>
<dbReference type="OrthoDB" id="9808839at2"/>
<keyword evidence="2" id="KW-1133">Transmembrane helix</keyword>
<accession>A0A857FQW3</accession>
<dbReference type="Gene3D" id="3.10.450.160">
    <property type="entry name" value="inner membrane protein cigr"/>
    <property type="match status" value="1"/>
</dbReference>
<sequence length="164" mass="17258">MKKQSFLALGAACLLGFATSAQAQPFGGPQGPGPGGVSGFAGHEGPHAGPEQHGPGQRSPARGPQHRPAPHGGPDHRMAGPGGNRDGGWHDNNPDMNRVWHQGERYDGPRNSRWIVNDWQSHRGLSAPPSGYQWMRYGNQYLLTAITSGVIAGVVSATLGGGMR</sequence>
<dbReference type="EMBL" id="CP041348">
    <property type="protein sequence ID" value="QHC36556.1"/>
    <property type="molecule type" value="Genomic_DNA"/>
</dbReference>
<evidence type="ECO:0000256" key="2">
    <source>
        <dbReference type="SAM" id="Phobius"/>
    </source>
</evidence>
<reference evidence="4 5" key="1">
    <citation type="journal article" date="2020" name="Carbohydr. Polym.">
        <title>Characterization and optimization of production of bacterial cellulose from strain CGMCC 17276 based on whole-genome analysis.</title>
        <authorList>
            <person name="Lu T."/>
            <person name="Gao H."/>
            <person name="Liao B."/>
            <person name="Wu J."/>
            <person name="Zhang W."/>
            <person name="Huang J."/>
            <person name="Liu M."/>
            <person name="Huang J."/>
            <person name="Chang Z."/>
            <person name="Jin M."/>
            <person name="Yi Z."/>
            <person name="Jiang D."/>
        </authorList>
    </citation>
    <scope>NUCLEOTIDE SEQUENCE [LARGE SCALE GENOMIC DNA]</scope>
    <source>
        <strain evidence="4 5">CGMCC 17276</strain>
    </source>
</reference>
<evidence type="ECO:0000256" key="1">
    <source>
        <dbReference type="SAM" id="MobiDB-lite"/>
    </source>
</evidence>
<keyword evidence="2" id="KW-0472">Membrane</keyword>
<dbReference type="Proteomes" id="UP000464674">
    <property type="component" value="Chromosome"/>
</dbReference>
<dbReference type="AlphaFoldDB" id="A0A857FQW3"/>
<evidence type="ECO:0000313" key="4">
    <source>
        <dbReference type="EMBL" id="QHC36556.1"/>
    </source>
</evidence>
<organism evidence="4 5">
    <name type="scientific">Komagataeibacter xylinus</name>
    <name type="common">Gluconacetobacter xylinus</name>
    <dbReference type="NCBI Taxonomy" id="28448"/>
    <lineage>
        <taxon>Bacteria</taxon>
        <taxon>Pseudomonadati</taxon>
        <taxon>Pseudomonadota</taxon>
        <taxon>Alphaproteobacteria</taxon>
        <taxon>Acetobacterales</taxon>
        <taxon>Acetobacteraceae</taxon>
        <taxon>Komagataeibacter</taxon>
    </lineage>
</organism>
<feature type="compositionally biased region" description="Gly residues" evidence="1">
    <location>
        <begin position="28"/>
        <end position="39"/>
    </location>
</feature>
<keyword evidence="3" id="KW-0732">Signal</keyword>
<feature type="signal peptide" evidence="3">
    <location>
        <begin position="1"/>
        <end position="23"/>
    </location>
</feature>
<feature type="transmembrane region" description="Helical" evidence="2">
    <location>
        <begin position="141"/>
        <end position="161"/>
    </location>
</feature>
<keyword evidence="2" id="KW-0812">Transmembrane</keyword>
<proteinExistence type="predicted"/>
<evidence type="ECO:0000313" key="5">
    <source>
        <dbReference type="Proteomes" id="UP000464674"/>
    </source>
</evidence>
<protein>
    <recommendedName>
        <fullName evidence="6">RcnB family protein</fullName>
    </recommendedName>
</protein>
<name>A0A857FQW3_KOMXY</name>
<evidence type="ECO:0000256" key="3">
    <source>
        <dbReference type="SAM" id="SignalP"/>
    </source>
</evidence>
<feature type="chain" id="PRO_5033025637" description="RcnB family protein" evidence="3">
    <location>
        <begin position="24"/>
        <end position="164"/>
    </location>
</feature>